<dbReference type="InterPro" id="IPR050491">
    <property type="entry name" value="AmpC-like"/>
</dbReference>
<organism evidence="2">
    <name type="scientific">Hellea balneolensis</name>
    <dbReference type="NCBI Taxonomy" id="287478"/>
    <lineage>
        <taxon>Bacteria</taxon>
        <taxon>Pseudomonadati</taxon>
        <taxon>Pseudomonadota</taxon>
        <taxon>Alphaproteobacteria</taxon>
        <taxon>Maricaulales</taxon>
        <taxon>Robiginitomaculaceae</taxon>
        <taxon>Hellea</taxon>
    </lineage>
</organism>
<feature type="domain" description="Beta-lactamase-related" evidence="1">
    <location>
        <begin position="13"/>
        <end position="210"/>
    </location>
</feature>
<comment type="caution">
    <text evidence="2">The sequence shown here is derived from an EMBL/GenBank/DDBJ whole genome shotgun (WGS) entry which is preliminary data.</text>
</comment>
<proteinExistence type="predicted"/>
<gene>
    <name evidence="2" type="ORF">ENJ46_02125</name>
</gene>
<dbReference type="InterPro" id="IPR012338">
    <property type="entry name" value="Beta-lactam/transpept-like"/>
</dbReference>
<dbReference type="AlphaFoldDB" id="A0A7C3GAF7"/>
<dbReference type="GO" id="GO:0016787">
    <property type="term" value="F:hydrolase activity"/>
    <property type="evidence" value="ECO:0007669"/>
    <property type="project" value="UniProtKB-KW"/>
</dbReference>
<reference evidence="2" key="1">
    <citation type="journal article" date="2020" name="mSystems">
        <title>Genome- and Community-Level Interaction Insights into Carbon Utilization and Element Cycling Functions of Hydrothermarchaeota in Hydrothermal Sediment.</title>
        <authorList>
            <person name="Zhou Z."/>
            <person name="Liu Y."/>
            <person name="Xu W."/>
            <person name="Pan J."/>
            <person name="Luo Z.H."/>
            <person name="Li M."/>
        </authorList>
    </citation>
    <scope>NUCLEOTIDE SEQUENCE [LARGE SCALE GENOMIC DNA]</scope>
    <source>
        <strain evidence="2">HyVt-489</strain>
    </source>
</reference>
<evidence type="ECO:0000259" key="1">
    <source>
        <dbReference type="Pfam" id="PF00144"/>
    </source>
</evidence>
<dbReference type="SUPFAM" id="SSF56601">
    <property type="entry name" value="beta-lactamase/transpeptidase-like"/>
    <property type="match status" value="1"/>
</dbReference>
<dbReference type="Gene3D" id="3.40.710.10">
    <property type="entry name" value="DD-peptidase/beta-lactamase superfamily"/>
    <property type="match status" value="1"/>
</dbReference>
<feature type="non-terminal residue" evidence="2">
    <location>
        <position position="1"/>
    </location>
</feature>
<dbReference type="PANTHER" id="PTHR46825">
    <property type="entry name" value="D-ALANYL-D-ALANINE-CARBOXYPEPTIDASE/ENDOPEPTIDASE AMPH"/>
    <property type="match status" value="1"/>
</dbReference>
<dbReference type="Pfam" id="PF00144">
    <property type="entry name" value="Beta-lactamase"/>
    <property type="match status" value="1"/>
</dbReference>
<dbReference type="InterPro" id="IPR001466">
    <property type="entry name" value="Beta-lactam-related"/>
</dbReference>
<protein>
    <submittedName>
        <fullName evidence="2">Class A beta-lactamase-related serine hydrolase</fullName>
    </submittedName>
</protein>
<keyword evidence="2" id="KW-0378">Hydrolase</keyword>
<accession>A0A7C3GAF7</accession>
<dbReference type="PANTHER" id="PTHR46825:SF9">
    <property type="entry name" value="BETA-LACTAMASE-RELATED DOMAIN-CONTAINING PROTEIN"/>
    <property type="match status" value="1"/>
</dbReference>
<name>A0A7C3GAF7_9PROT</name>
<sequence>GWQENDELTQAQANRLAYRQTGLNFTPGSKYQYNNLGYLLLAQVVEHVSGQTFAEFTQSRIFDPIGMNNSYFHDDNSKIVADRAYSYYPTGNGFSKAKYNYSIVGSTGLFTTAEDLIKWAQNFETPKAGTKHVIAAMREQGVLNSGAKIIYAMGQETNPYKGFTTWSHGGSDAGYRSFLLRIPEQKFAVSIMSNTSQFDTAKTAYNIADIYLKDKPDYTEPPVENIQYPTKEQLESYVGTYELFSGVILSITSDSKALYRSNLGSSDVGEIKPISPTEFMANPNIDASLIFVADEDGEVNALKYKIGMHGKLDAQRIELAPFDITSAHLDEYVGRYYSKELDTEYVFAIVDGELVAQHIRSADMPMTPYQKDTFSTFRTQLKMAFIRDEDSNIIGCYISGTYADNILFEKVAH</sequence>
<dbReference type="Proteomes" id="UP000886042">
    <property type="component" value="Unassembled WGS sequence"/>
</dbReference>
<dbReference type="EMBL" id="DRMN01000142">
    <property type="protein sequence ID" value="HFB54694.1"/>
    <property type="molecule type" value="Genomic_DNA"/>
</dbReference>
<evidence type="ECO:0000313" key="2">
    <source>
        <dbReference type="EMBL" id="HFB54694.1"/>
    </source>
</evidence>